<dbReference type="PANTHER" id="PTHR42776">
    <property type="entry name" value="SERINE PEPTIDASE S9 FAMILY MEMBER"/>
    <property type="match status" value="1"/>
</dbReference>
<accession>A0A545TLW0</accession>
<comment type="caution">
    <text evidence="6">The sequence shown here is derived from an EMBL/GenBank/DDBJ whole genome shotgun (WGS) entry which is preliminary data.</text>
</comment>
<name>A0A545TLW0_9GAMM</name>
<evidence type="ECO:0000256" key="1">
    <source>
        <dbReference type="ARBA" id="ARBA00022801"/>
    </source>
</evidence>
<feature type="chain" id="PRO_5022093074" evidence="3">
    <location>
        <begin position="19"/>
        <end position="682"/>
    </location>
</feature>
<evidence type="ECO:0000259" key="5">
    <source>
        <dbReference type="Pfam" id="PF00930"/>
    </source>
</evidence>
<dbReference type="RefSeq" id="WP_142905000.1">
    <property type="nucleotide sequence ID" value="NZ_ML660094.1"/>
</dbReference>
<feature type="domain" description="Peptidase S9 prolyl oligopeptidase catalytic" evidence="4">
    <location>
        <begin position="465"/>
        <end position="672"/>
    </location>
</feature>
<dbReference type="Pfam" id="PF00930">
    <property type="entry name" value="DPPIV_N"/>
    <property type="match status" value="1"/>
</dbReference>
<dbReference type="GO" id="GO:0006508">
    <property type="term" value="P:proteolysis"/>
    <property type="evidence" value="ECO:0007669"/>
    <property type="project" value="InterPro"/>
</dbReference>
<keyword evidence="2" id="KW-0720">Serine protease</keyword>
<dbReference type="InterPro" id="IPR011042">
    <property type="entry name" value="6-blade_b-propeller_TolB-like"/>
</dbReference>
<evidence type="ECO:0000313" key="7">
    <source>
        <dbReference type="Proteomes" id="UP000319732"/>
    </source>
</evidence>
<keyword evidence="7" id="KW-1185">Reference proteome</keyword>
<evidence type="ECO:0000256" key="3">
    <source>
        <dbReference type="SAM" id="SignalP"/>
    </source>
</evidence>
<evidence type="ECO:0000313" key="6">
    <source>
        <dbReference type="EMBL" id="TQV78220.1"/>
    </source>
</evidence>
<gene>
    <name evidence="6" type="ORF">FKG94_14220</name>
</gene>
<dbReference type="EMBL" id="VHSG01000013">
    <property type="protein sequence ID" value="TQV78220.1"/>
    <property type="molecule type" value="Genomic_DNA"/>
</dbReference>
<dbReference type="InterPro" id="IPR002469">
    <property type="entry name" value="Peptidase_S9B_N"/>
</dbReference>
<evidence type="ECO:0000256" key="2">
    <source>
        <dbReference type="ARBA" id="ARBA00022825"/>
    </source>
</evidence>
<dbReference type="InterPro" id="IPR001375">
    <property type="entry name" value="Peptidase_S9_cat"/>
</dbReference>
<organism evidence="6 7">
    <name type="scientific">Exilibacterium tricleocarpae</name>
    <dbReference type="NCBI Taxonomy" id="2591008"/>
    <lineage>
        <taxon>Bacteria</taxon>
        <taxon>Pseudomonadati</taxon>
        <taxon>Pseudomonadota</taxon>
        <taxon>Gammaproteobacteria</taxon>
        <taxon>Cellvibrionales</taxon>
        <taxon>Cellvibrionaceae</taxon>
        <taxon>Exilibacterium</taxon>
    </lineage>
</organism>
<dbReference type="OrthoDB" id="9812921at2"/>
<reference evidence="6 7" key="1">
    <citation type="submission" date="2019-06" db="EMBL/GenBank/DDBJ databases">
        <title>Whole genome sequence for Cellvibrionaceae sp. R142.</title>
        <authorList>
            <person name="Wang G."/>
        </authorList>
    </citation>
    <scope>NUCLEOTIDE SEQUENCE [LARGE SCALE GENOMIC DNA]</scope>
    <source>
        <strain evidence="6 7">R142</strain>
    </source>
</reference>
<proteinExistence type="predicted"/>
<dbReference type="Pfam" id="PF00326">
    <property type="entry name" value="Peptidase_S9"/>
    <property type="match status" value="1"/>
</dbReference>
<evidence type="ECO:0000259" key="4">
    <source>
        <dbReference type="Pfam" id="PF00326"/>
    </source>
</evidence>
<dbReference type="GO" id="GO:0004252">
    <property type="term" value="F:serine-type endopeptidase activity"/>
    <property type="evidence" value="ECO:0007669"/>
    <property type="project" value="TreeGrafter"/>
</dbReference>
<dbReference type="Pfam" id="PF07676">
    <property type="entry name" value="PD40"/>
    <property type="match status" value="2"/>
</dbReference>
<keyword evidence="1" id="KW-0378">Hydrolase</keyword>
<dbReference type="Gene3D" id="3.40.50.1820">
    <property type="entry name" value="alpha/beta hydrolase"/>
    <property type="match status" value="1"/>
</dbReference>
<dbReference type="AlphaFoldDB" id="A0A545TLW0"/>
<dbReference type="SUPFAM" id="SSF53474">
    <property type="entry name" value="alpha/beta-Hydrolases"/>
    <property type="match status" value="1"/>
</dbReference>
<dbReference type="InterPro" id="IPR029058">
    <property type="entry name" value="AB_hydrolase_fold"/>
</dbReference>
<feature type="signal peptide" evidence="3">
    <location>
        <begin position="1"/>
        <end position="18"/>
    </location>
</feature>
<sequence length="682" mass="75797">MKKMIGVALWLLAHAAVADNNNNRFLQLEDIFNLEYAADMEITAKGDRVYFVRHFMDIQKDRKSGNIWSVDTATGELNPVTSGNQLDYAPVLSPQGDKLAYISTLSGSPQIHMRWLKTGASAQLTNLTAAPGSLSWSPDGRRLAFEMFVKGKPHTPVKLPGKPENAEWAQPAMVIEDTLYRADGAGFTQPGYTQLFVMSAEGGTPRQLTSGDYHHRGPFSWSPDGKSVYLSANRRENAEMEPLNSDIYRVDIGSGDITQLTDRNGPDDQPQVSPNGRLIAYTGFNDQLKNYENNTLYVMDIDGGNVRALSGHLDRGVDTIRWAANSKGLYFNYNDQGEAHVVYQPLKGKHKIVARNLGGKSLGRPYIGADFDVANNGTVAFTYSKPQRPADVAIARKGKTTQLTDLNADALNHKVLGRVEEIWYKSSADQMDIHGWIVYPPNFDPRQKYPLVLEIHGGPVAAYGPHFSAEVQLFAAAGYVVLYTNPRGSESYGRDFAHTIHHNYPSQDYDDLMSGVALMIAKGFIDEKQLFVTGGSGGGTLTSWMIGHTDLFAAAVVAKPVINWYSFVLTADAYPYFYKYWFGKKPWEAVEHYMSRSPISYVGNVTTPTLLMTGEADFRTPMSETEQYYQALRLQGVKSALVRIPDASHSIHKRPSNLMAKVAHILWWFEQHKPTPAPVARP</sequence>
<keyword evidence="3" id="KW-0732">Signal</keyword>
<dbReference type="Gene3D" id="2.120.10.30">
    <property type="entry name" value="TolB, C-terminal domain"/>
    <property type="match status" value="2"/>
</dbReference>
<feature type="domain" description="Dipeptidylpeptidase IV N-terminal" evidence="5">
    <location>
        <begin position="189"/>
        <end position="280"/>
    </location>
</feature>
<dbReference type="Proteomes" id="UP000319732">
    <property type="component" value="Unassembled WGS sequence"/>
</dbReference>
<keyword evidence="2" id="KW-0645">Protease</keyword>
<dbReference type="SUPFAM" id="SSF82171">
    <property type="entry name" value="DPP6 N-terminal domain-like"/>
    <property type="match status" value="1"/>
</dbReference>
<dbReference type="PANTHER" id="PTHR42776:SF27">
    <property type="entry name" value="DIPEPTIDYL PEPTIDASE FAMILY MEMBER 6"/>
    <property type="match status" value="1"/>
</dbReference>
<dbReference type="InterPro" id="IPR011659">
    <property type="entry name" value="WD40"/>
</dbReference>
<protein>
    <submittedName>
        <fullName evidence="6">S9 family peptidase</fullName>
    </submittedName>
</protein>